<dbReference type="AlphaFoldDB" id="A0AAJ2B6B1"/>
<dbReference type="PANTHER" id="PTHR43039">
    <property type="entry name" value="ESTERASE-RELATED"/>
    <property type="match status" value="1"/>
</dbReference>
<evidence type="ECO:0000259" key="2">
    <source>
        <dbReference type="Pfam" id="PF12697"/>
    </source>
</evidence>
<dbReference type="Gene3D" id="3.40.50.1820">
    <property type="entry name" value="alpha/beta hydrolase"/>
    <property type="match status" value="1"/>
</dbReference>
<evidence type="ECO:0000256" key="1">
    <source>
        <dbReference type="ARBA" id="ARBA00008645"/>
    </source>
</evidence>
<dbReference type="SUPFAM" id="SSF53474">
    <property type="entry name" value="alpha/beta-Hydrolases"/>
    <property type="match status" value="1"/>
</dbReference>
<comment type="similarity">
    <text evidence="1">Belongs to the AB hydrolase superfamily.</text>
</comment>
<dbReference type="EMBL" id="JAVIZC010000001">
    <property type="protein sequence ID" value="MDR6100124.1"/>
    <property type="molecule type" value="Genomic_DNA"/>
</dbReference>
<gene>
    <name evidence="3" type="ORF">QE369_000302</name>
</gene>
<comment type="caution">
    <text evidence="3">The sequence shown here is derived from an EMBL/GenBank/DDBJ whole genome shotgun (WGS) entry which is preliminary data.</text>
</comment>
<dbReference type="InterPro" id="IPR029058">
    <property type="entry name" value="AB_hydrolase_fold"/>
</dbReference>
<protein>
    <submittedName>
        <fullName evidence="3">Sigma-B regulation protein RsbQ</fullName>
    </submittedName>
</protein>
<name>A0AAJ2B6B1_9HYPH</name>
<reference evidence="3" key="1">
    <citation type="submission" date="2023-08" db="EMBL/GenBank/DDBJ databases">
        <title>Functional and genomic diversity of the sorghum phyllosphere microbiome.</title>
        <authorList>
            <person name="Shade A."/>
        </authorList>
    </citation>
    <scope>NUCLEOTIDE SEQUENCE</scope>
    <source>
        <strain evidence="3">SORGH_AS_0974</strain>
    </source>
</reference>
<feature type="domain" description="AB hydrolase-1" evidence="2">
    <location>
        <begin position="41"/>
        <end position="277"/>
    </location>
</feature>
<proteinExistence type="inferred from homology"/>
<dbReference type="Proteomes" id="UP001255601">
    <property type="component" value="Unassembled WGS sequence"/>
</dbReference>
<dbReference type="InterPro" id="IPR000073">
    <property type="entry name" value="AB_hydrolase_1"/>
</dbReference>
<accession>A0AAJ2B6B1</accession>
<organism evidence="3 4">
    <name type="scientific">Agrobacterium larrymoorei</name>
    <dbReference type="NCBI Taxonomy" id="160699"/>
    <lineage>
        <taxon>Bacteria</taxon>
        <taxon>Pseudomonadati</taxon>
        <taxon>Pseudomonadota</taxon>
        <taxon>Alphaproteobacteria</taxon>
        <taxon>Hyphomicrobiales</taxon>
        <taxon>Rhizobiaceae</taxon>
        <taxon>Rhizobium/Agrobacterium group</taxon>
        <taxon>Agrobacterium</taxon>
    </lineage>
</organism>
<evidence type="ECO:0000313" key="4">
    <source>
        <dbReference type="Proteomes" id="UP001255601"/>
    </source>
</evidence>
<sequence length="284" mass="30788">MLCTQRIVASCRLTAVSNRGPRLSAILKNNVKQSGSGKRTMVFAHGYGCDQHMWRMVAPAFEDHFNVVTFDHVGAGNSDVSSYDRQRYSSLDAYADDIVDIGHELGLTDAIVVGHSVSAMMGALASIKAPEMFSDVVMVGPSPRYINDGPYIGGFEQEDIDELLASLAENHIAWSNAMAPAIMGNSDRSELASELADSFCRMDPEIARTFARVTFTSDNRADLPKVTARVLVLQCRDDIIASENVGRYVADAIPHAQFVMLDATGHCPNLSAPQTVISAIKGFV</sequence>
<evidence type="ECO:0000313" key="3">
    <source>
        <dbReference type="EMBL" id="MDR6100124.1"/>
    </source>
</evidence>
<dbReference type="Pfam" id="PF12697">
    <property type="entry name" value="Abhydrolase_6"/>
    <property type="match status" value="1"/>
</dbReference>